<name>A0A316E2F4_9BACT</name>
<protein>
    <submittedName>
        <fullName evidence="1">Uncharacterized protein</fullName>
    </submittedName>
</protein>
<accession>A0A316E2F4</accession>
<evidence type="ECO:0000313" key="1">
    <source>
        <dbReference type="EMBL" id="PWK17060.1"/>
    </source>
</evidence>
<organism evidence="1 2">
    <name type="scientific">Arcicella aurantiaca</name>
    <dbReference type="NCBI Taxonomy" id="591202"/>
    <lineage>
        <taxon>Bacteria</taxon>
        <taxon>Pseudomonadati</taxon>
        <taxon>Bacteroidota</taxon>
        <taxon>Cytophagia</taxon>
        <taxon>Cytophagales</taxon>
        <taxon>Flectobacillaceae</taxon>
        <taxon>Arcicella</taxon>
    </lineage>
</organism>
<sequence length="314" mass="37027">MGLFDLFSQNYKDGHVSDPKAFIDKYKIVYVHRSNGRNTSYQQRQEAIKYVKEIAKYLLNNQIPCRVEDIIKIQGATYYNSNEISIENQVRSHILEWDIYHNYWQDFKGDKELSSKILVLMAVSASSHNYDRLKWLQEARAIYPNKGEASIAMRDVFPQHFDAYQRNAVIDNLVSLTNKSLPAWEAFQWALSYSKSFKSVPFREEVLLEIFRIVITKSSYKSNDFQNVSLTTNEKMEFFMEILDHINDGHFKKTSKIISAIERVIYEFNLLQANSYNLYFDNYIPDIIGRFDNNDYNDSYVKTFITYARSKNLI</sequence>
<dbReference type="EMBL" id="QGGO01000038">
    <property type="protein sequence ID" value="PWK17060.1"/>
    <property type="molecule type" value="Genomic_DNA"/>
</dbReference>
<proteinExistence type="predicted"/>
<keyword evidence="2" id="KW-1185">Reference proteome</keyword>
<comment type="caution">
    <text evidence="1">The sequence shown here is derived from an EMBL/GenBank/DDBJ whole genome shotgun (WGS) entry which is preliminary data.</text>
</comment>
<gene>
    <name evidence="1" type="ORF">LV89_04511</name>
</gene>
<dbReference type="AlphaFoldDB" id="A0A316E2F4"/>
<dbReference type="Proteomes" id="UP000245489">
    <property type="component" value="Unassembled WGS sequence"/>
</dbReference>
<evidence type="ECO:0000313" key="2">
    <source>
        <dbReference type="Proteomes" id="UP000245489"/>
    </source>
</evidence>
<dbReference type="RefSeq" id="WP_109745161.1">
    <property type="nucleotide sequence ID" value="NZ_QGGO01000038.1"/>
</dbReference>
<reference evidence="1 2" key="1">
    <citation type="submission" date="2018-05" db="EMBL/GenBank/DDBJ databases">
        <title>Genomic Encyclopedia of Archaeal and Bacterial Type Strains, Phase II (KMG-II): from individual species to whole genera.</title>
        <authorList>
            <person name="Goeker M."/>
        </authorList>
    </citation>
    <scope>NUCLEOTIDE SEQUENCE [LARGE SCALE GENOMIC DNA]</scope>
    <source>
        <strain evidence="1 2">DSM 22214</strain>
    </source>
</reference>